<accession>A0A225W802</accession>
<dbReference type="AlphaFoldDB" id="A0A225W802"/>
<evidence type="ECO:0000313" key="2">
    <source>
        <dbReference type="EMBL" id="OWZ13692.1"/>
    </source>
</evidence>
<dbReference type="InterPro" id="IPR052579">
    <property type="entry name" value="Zinc_finger_SWIM"/>
</dbReference>
<feature type="compositionally biased region" description="Basic and acidic residues" evidence="1">
    <location>
        <begin position="98"/>
        <end position="109"/>
    </location>
</feature>
<dbReference type="EMBL" id="NBNE01001513">
    <property type="protein sequence ID" value="OWZ13692.1"/>
    <property type="molecule type" value="Genomic_DNA"/>
</dbReference>
<feature type="compositionally biased region" description="Polar residues" evidence="1">
    <location>
        <begin position="196"/>
        <end position="212"/>
    </location>
</feature>
<dbReference type="OrthoDB" id="127937at2759"/>
<dbReference type="PANTHER" id="PTHR31569:SF4">
    <property type="entry name" value="SWIM-TYPE DOMAIN-CONTAINING PROTEIN"/>
    <property type="match status" value="1"/>
</dbReference>
<evidence type="ECO:0008006" key="4">
    <source>
        <dbReference type="Google" id="ProtNLM"/>
    </source>
</evidence>
<reference evidence="3" key="1">
    <citation type="submission" date="2017-03" db="EMBL/GenBank/DDBJ databases">
        <title>Phytopthora megakarya and P. palmivora, two closely related causual agents of cacao black pod achieved similar genome size and gene model numbers by different mechanisms.</title>
        <authorList>
            <person name="Ali S."/>
            <person name="Shao J."/>
            <person name="Larry D.J."/>
            <person name="Kronmiller B."/>
            <person name="Shen D."/>
            <person name="Strem M.D."/>
            <person name="Melnick R.L."/>
            <person name="Guiltinan M.J."/>
            <person name="Tyler B.M."/>
            <person name="Meinhardt L.W."/>
            <person name="Bailey B.A."/>
        </authorList>
    </citation>
    <scope>NUCLEOTIDE SEQUENCE [LARGE SCALE GENOMIC DNA]</scope>
    <source>
        <strain evidence="3">zdho120</strain>
    </source>
</reference>
<organism evidence="2 3">
    <name type="scientific">Phytophthora megakarya</name>
    <dbReference type="NCBI Taxonomy" id="4795"/>
    <lineage>
        <taxon>Eukaryota</taxon>
        <taxon>Sar</taxon>
        <taxon>Stramenopiles</taxon>
        <taxon>Oomycota</taxon>
        <taxon>Peronosporomycetes</taxon>
        <taxon>Peronosporales</taxon>
        <taxon>Peronosporaceae</taxon>
        <taxon>Phytophthora</taxon>
    </lineage>
</organism>
<comment type="caution">
    <text evidence="2">The sequence shown here is derived from an EMBL/GenBank/DDBJ whole genome shotgun (WGS) entry which is preliminary data.</text>
</comment>
<evidence type="ECO:0000313" key="3">
    <source>
        <dbReference type="Proteomes" id="UP000198211"/>
    </source>
</evidence>
<name>A0A225W802_9STRA</name>
<gene>
    <name evidence="2" type="ORF">PHMEG_00012934</name>
</gene>
<sequence length="398" mass="45240">MPPQPVNNADVMQVHRAEKVARARINRQETRLASEAIYMMTRNAAAILRNEDDGNDCNVWLQFDSDTESRANYSNSDSDYEDKPSSPSDRGASSGCAETEKENGRDGKEVGISANEENANADDSSPGSRDERSNDTEDSVSFPQNVTSSLHGFYNHRVKRGAVWFSRFMSRFKTWDQFHDAFHAFQSETYQRVSTRSTTSVPKRSKQVVTSNKTRKRKPWKDVKLIPEEDWNIYSKTLVCTNGQPHDPKGKGKRNQNRVRGTKCMTRVNVRVIMILSGSWHLCVNASGDHNHTLNKHPLESYAENCTVKDVELTHDVAILHTAGAHMQGILRYHWERTGWLFKFGADLVSVLRYVHNMVQRHKTAMEYGLNDAQRAFAVLDEFSRQNEGNAAQVLMDP</sequence>
<evidence type="ECO:0000256" key="1">
    <source>
        <dbReference type="SAM" id="MobiDB-lite"/>
    </source>
</evidence>
<protein>
    <recommendedName>
        <fullName evidence="4">ABC transporter</fullName>
    </recommendedName>
</protein>
<dbReference type="Proteomes" id="UP000198211">
    <property type="component" value="Unassembled WGS sequence"/>
</dbReference>
<feature type="region of interest" description="Disordered" evidence="1">
    <location>
        <begin position="69"/>
        <end position="146"/>
    </location>
</feature>
<proteinExistence type="predicted"/>
<feature type="region of interest" description="Disordered" evidence="1">
    <location>
        <begin position="196"/>
        <end position="215"/>
    </location>
</feature>
<dbReference type="PANTHER" id="PTHR31569">
    <property type="entry name" value="SWIM-TYPE DOMAIN-CONTAINING PROTEIN"/>
    <property type="match status" value="1"/>
</dbReference>
<feature type="compositionally biased region" description="Polar residues" evidence="1">
    <location>
        <begin position="115"/>
        <end position="127"/>
    </location>
</feature>
<keyword evidence="3" id="KW-1185">Reference proteome</keyword>